<dbReference type="Gene3D" id="1.10.490.10">
    <property type="entry name" value="Globins"/>
    <property type="match status" value="1"/>
</dbReference>
<comment type="caution">
    <text evidence="6">The sequence shown here is derived from an EMBL/GenBank/DDBJ whole genome shotgun (WGS) entry which is preliminary data.</text>
</comment>
<accession>A0A198A1K6</accession>
<comment type="similarity">
    <text evidence="5">Belongs to the truncated hemoglobin family. Group II subfamily.</text>
</comment>
<dbReference type="InterPro" id="IPR044203">
    <property type="entry name" value="GlbO/GLB3-like"/>
</dbReference>
<dbReference type="GO" id="GO:0019825">
    <property type="term" value="F:oxygen binding"/>
    <property type="evidence" value="ECO:0007669"/>
    <property type="project" value="InterPro"/>
</dbReference>
<sequence length="130" mass="14870">MSESKNRTIFELMGGAETVSRLVEAFYPKVQQHPLLSPLFPANIDPVIEKQTLFLTQFFGGPTLYSDRHGHPMMRARHMPFPITRERADAWLSCMTEAMADIGMPDDLQAFLIERLRGSAYHFINTPEED</sequence>
<evidence type="ECO:0000256" key="4">
    <source>
        <dbReference type="ARBA" id="ARBA00023004"/>
    </source>
</evidence>
<keyword evidence="2" id="KW-0349">Heme</keyword>
<protein>
    <submittedName>
        <fullName evidence="6">Globin</fullName>
    </submittedName>
</protein>
<keyword evidence="3" id="KW-0479">Metal-binding</keyword>
<dbReference type="PANTHER" id="PTHR47366:SF1">
    <property type="entry name" value="TWO-ON-TWO HEMOGLOBIN-3"/>
    <property type="match status" value="1"/>
</dbReference>
<name>A0A198A1K6_9BACL</name>
<gene>
    <name evidence="6" type="ORF">A8708_04150</name>
</gene>
<organism evidence="6 7">
    <name type="scientific">Paenibacillus oryzisoli</name>
    <dbReference type="NCBI Taxonomy" id="1850517"/>
    <lineage>
        <taxon>Bacteria</taxon>
        <taxon>Bacillati</taxon>
        <taxon>Bacillota</taxon>
        <taxon>Bacilli</taxon>
        <taxon>Bacillales</taxon>
        <taxon>Paenibacillaceae</taxon>
        <taxon>Paenibacillus</taxon>
    </lineage>
</organism>
<evidence type="ECO:0000256" key="1">
    <source>
        <dbReference type="ARBA" id="ARBA00022448"/>
    </source>
</evidence>
<evidence type="ECO:0000256" key="2">
    <source>
        <dbReference type="ARBA" id="ARBA00022617"/>
    </source>
</evidence>
<dbReference type="EMBL" id="LYPB01000083">
    <property type="protein sequence ID" value="OAS15354.1"/>
    <property type="molecule type" value="Genomic_DNA"/>
</dbReference>
<dbReference type="GO" id="GO:0046872">
    <property type="term" value="F:metal ion binding"/>
    <property type="evidence" value="ECO:0007669"/>
    <property type="project" value="UniProtKB-KW"/>
</dbReference>
<dbReference type="AlphaFoldDB" id="A0A198A1K6"/>
<dbReference type="InterPro" id="IPR009050">
    <property type="entry name" value="Globin-like_sf"/>
</dbReference>
<evidence type="ECO:0000256" key="5">
    <source>
        <dbReference type="ARBA" id="ARBA00034496"/>
    </source>
</evidence>
<dbReference type="SUPFAM" id="SSF46458">
    <property type="entry name" value="Globin-like"/>
    <property type="match status" value="1"/>
</dbReference>
<dbReference type="Pfam" id="PF01152">
    <property type="entry name" value="Bac_globin"/>
    <property type="match status" value="1"/>
</dbReference>
<dbReference type="InterPro" id="IPR001486">
    <property type="entry name" value="Hemoglobin_trunc"/>
</dbReference>
<evidence type="ECO:0000313" key="7">
    <source>
        <dbReference type="Proteomes" id="UP000078454"/>
    </source>
</evidence>
<dbReference type="GO" id="GO:0020037">
    <property type="term" value="F:heme binding"/>
    <property type="evidence" value="ECO:0007669"/>
    <property type="project" value="InterPro"/>
</dbReference>
<reference evidence="6 7" key="1">
    <citation type="submission" date="2016-05" db="EMBL/GenBank/DDBJ databases">
        <title>Paenibacillus sp. 1ZS3-15 nov., isolated from the rhizosphere soil.</title>
        <authorList>
            <person name="Zhang X.X."/>
            <person name="Zhang J."/>
        </authorList>
    </citation>
    <scope>NUCLEOTIDE SEQUENCE [LARGE SCALE GENOMIC DNA]</scope>
    <source>
        <strain evidence="6 7">1ZS3-15</strain>
    </source>
</reference>
<dbReference type="RefSeq" id="WP_068668189.1">
    <property type="nucleotide sequence ID" value="NZ_LYPB01000083.1"/>
</dbReference>
<dbReference type="InterPro" id="IPR012292">
    <property type="entry name" value="Globin/Proto"/>
</dbReference>
<dbReference type="PANTHER" id="PTHR47366">
    <property type="entry name" value="TWO-ON-TWO HEMOGLOBIN-3"/>
    <property type="match status" value="1"/>
</dbReference>
<keyword evidence="4" id="KW-0408">Iron</keyword>
<dbReference type="STRING" id="1850517.A8708_04150"/>
<evidence type="ECO:0000256" key="3">
    <source>
        <dbReference type="ARBA" id="ARBA00022723"/>
    </source>
</evidence>
<dbReference type="GO" id="GO:0005344">
    <property type="term" value="F:oxygen carrier activity"/>
    <property type="evidence" value="ECO:0007669"/>
    <property type="project" value="InterPro"/>
</dbReference>
<proteinExistence type="inferred from homology"/>
<dbReference type="Proteomes" id="UP000078454">
    <property type="component" value="Unassembled WGS sequence"/>
</dbReference>
<evidence type="ECO:0000313" key="6">
    <source>
        <dbReference type="EMBL" id="OAS15354.1"/>
    </source>
</evidence>
<keyword evidence="1" id="KW-0813">Transport</keyword>
<dbReference type="OrthoDB" id="9790913at2"/>
<keyword evidence="7" id="KW-1185">Reference proteome</keyword>